<dbReference type="EMBL" id="PZKF01000043">
    <property type="protein sequence ID" value="PTE15496.1"/>
    <property type="molecule type" value="Genomic_DNA"/>
</dbReference>
<proteinExistence type="predicted"/>
<dbReference type="AlphaFoldDB" id="A0A2T4JC59"/>
<reference evidence="4 5" key="1">
    <citation type="submission" date="2018-03" db="EMBL/GenBank/DDBJ databases">
        <title>Rhodobacter veldkampii.</title>
        <authorList>
            <person name="Meyer T.E."/>
            <person name="Miller S."/>
            <person name="Lodha T."/>
            <person name="Gandham S."/>
            <person name="Chintalapati S."/>
            <person name="Chintalapati V.R."/>
        </authorList>
    </citation>
    <scope>NUCLEOTIDE SEQUENCE [LARGE SCALE GENOMIC DNA]</scope>
    <source>
        <strain evidence="4 5">DSM 11550</strain>
    </source>
</reference>
<dbReference type="InterPro" id="IPR011519">
    <property type="entry name" value="UnbV_ASPIC"/>
</dbReference>
<feature type="domain" description="ASPIC/UnbV" evidence="3">
    <location>
        <begin position="442"/>
        <end position="508"/>
    </location>
</feature>
<comment type="caution">
    <text evidence="4">The sequence shown here is derived from an EMBL/GenBank/DDBJ whole genome shotgun (WGS) entry which is preliminary data.</text>
</comment>
<evidence type="ECO:0000256" key="2">
    <source>
        <dbReference type="SAM" id="SignalP"/>
    </source>
</evidence>
<protein>
    <recommendedName>
        <fullName evidence="3">ASPIC/UnbV domain-containing protein</fullName>
    </recommendedName>
</protein>
<gene>
    <name evidence="4" type="ORF">C5F46_13750</name>
</gene>
<sequence length="524" mass="56099">MPCHRSPTRLWPILALIGAAAAAPTRAEVVFVDRGSALPVRQSYEGGWTHYVGGGLAVMDCNDDGRPDIYAAGGTAASRLFVNRSDPGGDIRFAQAGIAALVGVTGAYPLDVDGDDKLDLIVLRDGANVLLRGDGNCRFSTAPAAWRFDGGAEWTTAFSATFEAGHDWPTLAFGNYVDRTRPDGPFDACDRNTLIRPAGHAFGPPRPLEPGFCALSMLFSDWQRVGVADLRISNDRQYYVRNGHEQMWHLSPLAEYTEAEGWPRLRLWGMGIASRDITGDGLPEVMLTSMGDQLLQLNLGRGQMVNAPYSLGTYATTPYTGDDGRPSTGWHAEFGDIDNDGRDDLFIAKGNVEQMPSNAMHDPNNLLMQQADGSFVETGGSAGVGTTERARGAALADLNQDGRLDIVVVNRRAPLEVWQNATTATGHWLAVDLRQPGANRRALGAFVEVRLPDGRVLTQELTLGGGHASGKAGPLHFGLGGAEAVDLRVIWPGGAVSGWSRFPADQVLRLSPGTGTALIGVEER</sequence>
<dbReference type="InterPro" id="IPR028994">
    <property type="entry name" value="Integrin_alpha_N"/>
</dbReference>
<feature type="chain" id="PRO_5015674334" description="ASPIC/UnbV domain-containing protein" evidence="2">
    <location>
        <begin position="28"/>
        <end position="524"/>
    </location>
</feature>
<accession>A0A2T4JC59</accession>
<dbReference type="Pfam" id="PF07593">
    <property type="entry name" value="UnbV_ASPIC"/>
    <property type="match status" value="1"/>
</dbReference>
<dbReference type="Gene3D" id="2.130.10.130">
    <property type="entry name" value="Integrin alpha, N-terminal"/>
    <property type="match status" value="1"/>
</dbReference>
<dbReference type="PANTHER" id="PTHR16026">
    <property type="entry name" value="CARTILAGE ACIDIC PROTEIN 1"/>
    <property type="match status" value="1"/>
</dbReference>
<evidence type="ECO:0000313" key="4">
    <source>
        <dbReference type="EMBL" id="PTE15496.1"/>
    </source>
</evidence>
<dbReference type="OrthoDB" id="1488578at2"/>
<evidence type="ECO:0000259" key="3">
    <source>
        <dbReference type="Pfam" id="PF07593"/>
    </source>
</evidence>
<feature type="signal peptide" evidence="2">
    <location>
        <begin position="1"/>
        <end position="27"/>
    </location>
</feature>
<dbReference type="InterPro" id="IPR027039">
    <property type="entry name" value="Crtac1"/>
</dbReference>
<dbReference type="Pfam" id="PF13517">
    <property type="entry name" value="FG-GAP_3"/>
    <property type="match status" value="2"/>
</dbReference>
<dbReference type="SUPFAM" id="SSF69318">
    <property type="entry name" value="Integrin alpha N-terminal domain"/>
    <property type="match status" value="1"/>
</dbReference>
<evidence type="ECO:0000313" key="5">
    <source>
        <dbReference type="Proteomes" id="UP000241899"/>
    </source>
</evidence>
<dbReference type="InterPro" id="IPR013517">
    <property type="entry name" value="FG-GAP"/>
</dbReference>
<organism evidence="4 5">
    <name type="scientific">Phaeovulum veldkampii DSM 11550</name>
    <dbReference type="NCBI Taxonomy" id="1185920"/>
    <lineage>
        <taxon>Bacteria</taxon>
        <taxon>Pseudomonadati</taxon>
        <taxon>Pseudomonadota</taxon>
        <taxon>Alphaproteobacteria</taxon>
        <taxon>Rhodobacterales</taxon>
        <taxon>Paracoccaceae</taxon>
        <taxon>Phaeovulum</taxon>
    </lineage>
</organism>
<keyword evidence="1 2" id="KW-0732">Signal</keyword>
<evidence type="ECO:0000256" key="1">
    <source>
        <dbReference type="ARBA" id="ARBA00022729"/>
    </source>
</evidence>
<keyword evidence="5" id="KW-1185">Reference proteome</keyword>
<dbReference type="Proteomes" id="UP000241899">
    <property type="component" value="Unassembled WGS sequence"/>
</dbReference>
<dbReference type="PANTHER" id="PTHR16026:SF0">
    <property type="entry name" value="CARTILAGE ACIDIC PROTEIN 1"/>
    <property type="match status" value="1"/>
</dbReference>
<dbReference type="RefSeq" id="WP_107325915.1">
    <property type="nucleotide sequence ID" value="NZ_NHSP01000106.1"/>
</dbReference>
<name>A0A2T4JC59_9RHOB</name>